<gene>
    <name evidence="2" type="ORF">BT63DRAFT_37892</name>
</gene>
<keyword evidence="3" id="KW-1185">Reference proteome</keyword>
<protein>
    <submittedName>
        <fullName evidence="2">Uncharacterized protein</fullName>
    </submittedName>
</protein>
<evidence type="ECO:0000313" key="2">
    <source>
        <dbReference type="EMBL" id="KAF2675446.1"/>
    </source>
</evidence>
<keyword evidence="1" id="KW-0812">Transmembrane</keyword>
<evidence type="ECO:0000313" key="3">
    <source>
        <dbReference type="Proteomes" id="UP000799302"/>
    </source>
</evidence>
<feature type="transmembrane region" description="Helical" evidence="1">
    <location>
        <begin position="81"/>
        <end position="100"/>
    </location>
</feature>
<proteinExistence type="predicted"/>
<keyword evidence="1" id="KW-0472">Membrane</keyword>
<reference evidence="2" key="1">
    <citation type="journal article" date="2020" name="Stud. Mycol.">
        <title>101 Dothideomycetes genomes: a test case for predicting lifestyles and emergence of pathogens.</title>
        <authorList>
            <person name="Haridas S."/>
            <person name="Albert R."/>
            <person name="Binder M."/>
            <person name="Bloem J."/>
            <person name="Labutti K."/>
            <person name="Salamov A."/>
            <person name="Andreopoulos B."/>
            <person name="Baker S."/>
            <person name="Barry K."/>
            <person name="Bills G."/>
            <person name="Bluhm B."/>
            <person name="Cannon C."/>
            <person name="Castanera R."/>
            <person name="Culley D."/>
            <person name="Daum C."/>
            <person name="Ezra D."/>
            <person name="Gonzalez J."/>
            <person name="Henrissat B."/>
            <person name="Kuo A."/>
            <person name="Liang C."/>
            <person name="Lipzen A."/>
            <person name="Lutzoni F."/>
            <person name="Magnuson J."/>
            <person name="Mondo S."/>
            <person name="Nolan M."/>
            <person name="Ohm R."/>
            <person name="Pangilinan J."/>
            <person name="Park H.-J."/>
            <person name="Ramirez L."/>
            <person name="Alfaro M."/>
            <person name="Sun H."/>
            <person name="Tritt A."/>
            <person name="Yoshinaga Y."/>
            <person name="Zwiers L.-H."/>
            <person name="Turgeon B."/>
            <person name="Goodwin S."/>
            <person name="Spatafora J."/>
            <person name="Crous P."/>
            <person name="Grigoriev I."/>
        </authorList>
    </citation>
    <scope>NUCLEOTIDE SEQUENCE</scope>
    <source>
        <strain evidence="2">CBS 115976</strain>
    </source>
</reference>
<dbReference type="Proteomes" id="UP000799302">
    <property type="component" value="Unassembled WGS sequence"/>
</dbReference>
<dbReference type="EMBL" id="MU004230">
    <property type="protein sequence ID" value="KAF2675446.1"/>
    <property type="molecule type" value="Genomic_DNA"/>
</dbReference>
<accession>A0A6A6UUK0</accession>
<sequence length="115" mass="13350">MVISSVQHCCRAYRAQMRLKVAFKRGCFYPSWAVKHMTNPKLTNAVSPKRTTWIDCGPSRLSAHVILPYRDDGLASCSQRYLLILYWHFGVISIHSKFILIVKKTNMRYLCARID</sequence>
<evidence type="ECO:0000256" key="1">
    <source>
        <dbReference type="SAM" id="Phobius"/>
    </source>
</evidence>
<name>A0A6A6UUK0_9PEZI</name>
<organism evidence="2 3">
    <name type="scientific">Microthyrium microscopicum</name>
    <dbReference type="NCBI Taxonomy" id="703497"/>
    <lineage>
        <taxon>Eukaryota</taxon>
        <taxon>Fungi</taxon>
        <taxon>Dikarya</taxon>
        <taxon>Ascomycota</taxon>
        <taxon>Pezizomycotina</taxon>
        <taxon>Dothideomycetes</taxon>
        <taxon>Dothideomycetes incertae sedis</taxon>
        <taxon>Microthyriales</taxon>
        <taxon>Microthyriaceae</taxon>
        <taxon>Microthyrium</taxon>
    </lineage>
</organism>
<dbReference type="AlphaFoldDB" id="A0A6A6UUK0"/>
<keyword evidence="1" id="KW-1133">Transmembrane helix</keyword>